<comment type="caution">
    <text evidence="1">The sequence shown here is derived from an EMBL/GenBank/DDBJ whole genome shotgun (WGS) entry which is preliminary data.</text>
</comment>
<evidence type="ECO:0000313" key="1">
    <source>
        <dbReference type="EMBL" id="KAE9543428.1"/>
    </source>
</evidence>
<reference evidence="1 2" key="1">
    <citation type="submission" date="2019-08" db="EMBL/GenBank/DDBJ databases">
        <title>The genome of the soybean aphid Biotype 1, its phylome, world population structure and adaptation to the North American continent.</title>
        <authorList>
            <person name="Giordano R."/>
            <person name="Donthu R.K."/>
            <person name="Hernandez A.G."/>
            <person name="Wright C.L."/>
            <person name="Zimin A.V."/>
        </authorList>
    </citation>
    <scope>NUCLEOTIDE SEQUENCE [LARGE SCALE GENOMIC DNA]</scope>
    <source>
        <tissue evidence="1">Whole aphids</tissue>
    </source>
</reference>
<organism evidence="1 2">
    <name type="scientific">Aphis glycines</name>
    <name type="common">Soybean aphid</name>
    <dbReference type="NCBI Taxonomy" id="307491"/>
    <lineage>
        <taxon>Eukaryota</taxon>
        <taxon>Metazoa</taxon>
        <taxon>Ecdysozoa</taxon>
        <taxon>Arthropoda</taxon>
        <taxon>Hexapoda</taxon>
        <taxon>Insecta</taxon>
        <taxon>Pterygota</taxon>
        <taxon>Neoptera</taxon>
        <taxon>Paraneoptera</taxon>
        <taxon>Hemiptera</taxon>
        <taxon>Sternorrhyncha</taxon>
        <taxon>Aphidomorpha</taxon>
        <taxon>Aphidoidea</taxon>
        <taxon>Aphididae</taxon>
        <taxon>Aphidini</taxon>
        <taxon>Aphis</taxon>
        <taxon>Aphis</taxon>
    </lineage>
</organism>
<keyword evidence="2" id="KW-1185">Reference proteome</keyword>
<evidence type="ECO:0000313" key="2">
    <source>
        <dbReference type="Proteomes" id="UP000475862"/>
    </source>
</evidence>
<name>A0A6G0U2T5_APHGL</name>
<gene>
    <name evidence="1" type="ORF">AGLY_002228</name>
</gene>
<dbReference type="Proteomes" id="UP000475862">
    <property type="component" value="Unassembled WGS sequence"/>
</dbReference>
<protein>
    <submittedName>
        <fullName evidence="1">Uncharacterized protein</fullName>
    </submittedName>
</protein>
<accession>A0A6G0U2T5</accession>
<proteinExistence type="predicted"/>
<dbReference type="AlphaFoldDB" id="A0A6G0U2T5"/>
<sequence length="292" mass="34926">MCLAVFYNDGPRKNYILNDQLNIVFVSEYNAYCRLLENCTRKTKLSTKFMSYTPPFVVFNSIEFDYYELDTNKSNIRTQRDLMLHVTDKQDRSCSKQMCHNNIIFLIAKDHKNNDITQSIITFVSLRCTITSFPSLKITQNSEKSDECIDFTMMKVKNKHFPVVFKKISPNFDISVIFTQFKMLIYNYKFSIFLMTIKICWLPKKTRIFNTRLKNSTLSFSSNRYRENSKRHYRKNVISFFNFLRNLVTIIIYPQTIFNICNYSKNLKVGLTNYLRSESFFVYKDTYHWIQI</sequence>
<dbReference type="EMBL" id="VYZN01000008">
    <property type="protein sequence ID" value="KAE9543428.1"/>
    <property type="molecule type" value="Genomic_DNA"/>
</dbReference>